<feature type="domain" description="AAA+ ATPase" evidence="2">
    <location>
        <begin position="170"/>
        <end position="366"/>
    </location>
</feature>
<proteinExistence type="predicted"/>
<dbReference type="STRING" id="229921.ADN01_04095"/>
<dbReference type="AlphaFoldDB" id="A0A0P6Y5V5"/>
<dbReference type="Gene3D" id="3.40.50.300">
    <property type="entry name" value="P-loop containing nucleotide triphosphate hydrolases"/>
    <property type="match status" value="1"/>
</dbReference>
<evidence type="ECO:0000313" key="3">
    <source>
        <dbReference type="EMBL" id="KPL88086.1"/>
    </source>
</evidence>
<evidence type="ECO:0000313" key="4">
    <source>
        <dbReference type="Proteomes" id="UP000050501"/>
    </source>
</evidence>
<dbReference type="OrthoDB" id="9783370at2"/>
<sequence length="446" mass="50234">MSKMPPRSASLEPNTNAAPYVPPPITRVEDTGLSFLWIQDHILKVMYYEGYLTGFKIAEQIALPFAGVVDQVLESLKREKLVEVRSSSTGLGDGAYLYAITGAGIARAREALDRSQYAGPAPVPLQVYNDACRRQSRGRTQVTSRLMHQVLSHMVLSEKTYGRLGPAVNSGTSIFLYGPPGDGKSSVAKAIGNLILSQFMYIPYALYVDGQVIKLYDSVNHQLSPEEELPTSSTGVLRANQRRDPRWVRISRPFIITGGELTLAGLDLVYEENSKFYEAPFQVKANGGILLIDDFGRQQVRPRDLLNRWIVPLESRIDYLTLHTGRKVEVPFDVLVIFSTNLPPRDLVDEAFLRRLRHKIEIGDPTYEEYREIFRRVAAAKGVAYSDQGLAYLLQEWYIKHNRKMRASHPRDICDQIVDVARYISVEPSMTTELIDAACEAYFVDL</sequence>
<dbReference type="CDD" id="cd00009">
    <property type="entry name" value="AAA"/>
    <property type="match status" value="1"/>
</dbReference>
<protein>
    <submittedName>
        <fullName evidence="3">ATPase AAA</fullName>
    </submittedName>
</protein>
<name>A0A0P6Y5V5_9CHLR</name>
<dbReference type="PATRIC" id="fig|229921.5.peg.2329"/>
<dbReference type="GO" id="GO:0016887">
    <property type="term" value="F:ATP hydrolysis activity"/>
    <property type="evidence" value="ECO:0007669"/>
    <property type="project" value="InterPro"/>
</dbReference>
<dbReference type="RefSeq" id="WP_062418925.1">
    <property type="nucleotide sequence ID" value="NZ_DF967974.1"/>
</dbReference>
<evidence type="ECO:0000256" key="1">
    <source>
        <dbReference type="SAM" id="MobiDB-lite"/>
    </source>
</evidence>
<dbReference type="InterPro" id="IPR027417">
    <property type="entry name" value="P-loop_NTPase"/>
</dbReference>
<dbReference type="Pfam" id="PF00004">
    <property type="entry name" value="AAA"/>
    <property type="match status" value="1"/>
</dbReference>
<feature type="region of interest" description="Disordered" evidence="1">
    <location>
        <begin position="1"/>
        <end position="23"/>
    </location>
</feature>
<accession>A0A0P6Y5V5</accession>
<organism evidence="3 4">
    <name type="scientific">Levilinea saccharolytica</name>
    <dbReference type="NCBI Taxonomy" id="229921"/>
    <lineage>
        <taxon>Bacteria</taxon>
        <taxon>Bacillati</taxon>
        <taxon>Chloroflexota</taxon>
        <taxon>Anaerolineae</taxon>
        <taxon>Anaerolineales</taxon>
        <taxon>Anaerolineaceae</taxon>
        <taxon>Levilinea</taxon>
    </lineage>
</organism>
<dbReference type="GO" id="GO:0005524">
    <property type="term" value="F:ATP binding"/>
    <property type="evidence" value="ECO:0007669"/>
    <property type="project" value="InterPro"/>
</dbReference>
<reference evidence="3 4" key="1">
    <citation type="submission" date="2015-07" db="EMBL/GenBank/DDBJ databases">
        <title>Genome sequence of Levilinea saccharolytica DSM 16555.</title>
        <authorList>
            <person name="Hemp J."/>
            <person name="Ward L.M."/>
            <person name="Pace L.A."/>
            <person name="Fischer W.W."/>
        </authorList>
    </citation>
    <scope>NUCLEOTIDE SEQUENCE [LARGE SCALE GENOMIC DNA]</scope>
    <source>
        <strain evidence="3 4">KIBI-1</strain>
    </source>
</reference>
<gene>
    <name evidence="3" type="ORF">ADN01_04095</name>
</gene>
<dbReference type="Proteomes" id="UP000050501">
    <property type="component" value="Unassembled WGS sequence"/>
</dbReference>
<comment type="caution">
    <text evidence="3">The sequence shown here is derived from an EMBL/GenBank/DDBJ whole genome shotgun (WGS) entry which is preliminary data.</text>
</comment>
<dbReference type="InterPro" id="IPR003959">
    <property type="entry name" value="ATPase_AAA_core"/>
</dbReference>
<dbReference type="InterPro" id="IPR003593">
    <property type="entry name" value="AAA+_ATPase"/>
</dbReference>
<evidence type="ECO:0000259" key="2">
    <source>
        <dbReference type="SMART" id="SM00382"/>
    </source>
</evidence>
<dbReference type="SMART" id="SM00382">
    <property type="entry name" value="AAA"/>
    <property type="match status" value="1"/>
</dbReference>
<dbReference type="EMBL" id="LGCM01000018">
    <property type="protein sequence ID" value="KPL88086.1"/>
    <property type="molecule type" value="Genomic_DNA"/>
</dbReference>
<keyword evidence="4" id="KW-1185">Reference proteome</keyword>
<dbReference type="SUPFAM" id="SSF52540">
    <property type="entry name" value="P-loop containing nucleoside triphosphate hydrolases"/>
    <property type="match status" value="1"/>
</dbReference>